<gene>
    <name evidence="1" type="ORF">S01H4_49004</name>
</gene>
<dbReference type="AlphaFoldDB" id="X1CI12"/>
<feature type="non-terminal residue" evidence="1">
    <location>
        <position position="1"/>
    </location>
</feature>
<proteinExistence type="predicted"/>
<organism evidence="1">
    <name type="scientific">marine sediment metagenome</name>
    <dbReference type="NCBI Taxonomy" id="412755"/>
    <lineage>
        <taxon>unclassified sequences</taxon>
        <taxon>metagenomes</taxon>
        <taxon>ecological metagenomes</taxon>
    </lineage>
</organism>
<comment type="caution">
    <text evidence="1">The sequence shown here is derived from an EMBL/GenBank/DDBJ whole genome shotgun (WGS) entry which is preliminary data.</text>
</comment>
<sequence length="32" mass="3553">AEFTQTIIDDADYYAYFAGDSVYEGCPAPEVM</sequence>
<accession>X1CI12</accession>
<name>X1CI12_9ZZZZ</name>
<evidence type="ECO:0000313" key="1">
    <source>
        <dbReference type="EMBL" id="GAG95888.1"/>
    </source>
</evidence>
<reference evidence="1" key="1">
    <citation type="journal article" date="2014" name="Front. Microbiol.">
        <title>High frequency of phylogenetically diverse reductive dehalogenase-homologous genes in deep subseafloor sedimentary metagenomes.</title>
        <authorList>
            <person name="Kawai M."/>
            <person name="Futagami T."/>
            <person name="Toyoda A."/>
            <person name="Takaki Y."/>
            <person name="Nishi S."/>
            <person name="Hori S."/>
            <person name="Arai W."/>
            <person name="Tsubouchi T."/>
            <person name="Morono Y."/>
            <person name="Uchiyama I."/>
            <person name="Ito T."/>
            <person name="Fujiyama A."/>
            <person name="Inagaki F."/>
            <person name="Takami H."/>
        </authorList>
    </citation>
    <scope>NUCLEOTIDE SEQUENCE</scope>
    <source>
        <strain evidence="1">Expedition CK06-06</strain>
    </source>
</reference>
<protein>
    <submittedName>
        <fullName evidence="1">Uncharacterized protein</fullName>
    </submittedName>
</protein>
<dbReference type="EMBL" id="BART01027669">
    <property type="protein sequence ID" value="GAG95888.1"/>
    <property type="molecule type" value="Genomic_DNA"/>
</dbReference>